<gene>
    <name evidence="7" type="ORF">SAMN04488132_101572</name>
</gene>
<dbReference type="Pfam" id="PF14905">
    <property type="entry name" value="OMP_b-brl_3"/>
    <property type="match status" value="1"/>
</dbReference>
<evidence type="ECO:0000256" key="3">
    <source>
        <dbReference type="ARBA" id="ARBA00023237"/>
    </source>
</evidence>
<keyword evidence="4" id="KW-0732">Signal</keyword>
<dbReference type="Gene3D" id="2.40.170.20">
    <property type="entry name" value="TonB-dependent receptor, beta-barrel domain"/>
    <property type="match status" value="1"/>
</dbReference>
<dbReference type="Pfam" id="PF13620">
    <property type="entry name" value="CarboxypepD_reg"/>
    <property type="match status" value="1"/>
</dbReference>
<keyword evidence="8" id="KW-1185">Reference proteome</keyword>
<dbReference type="InterPro" id="IPR012910">
    <property type="entry name" value="Plug_dom"/>
</dbReference>
<accession>A0A1T4KAL7</accession>
<reference evidence="7 8" key="1">
    <citation type="submission" date="2017-02" db="EMBL/GenBank/DDBJ databases">
        <authorList>
            <person name="Peterson S.W."/>
        </authorList>
    </citation>
    <scope>NUCLEOTIDE SEQUENCE [LARGE SCALE GENOMIC DNA]</scope>
    <source>
        <strain evidence="7 8">DSM 22335</strain>
    </source>
</reference>
<feature type="domain" description="Outer membrane protein beta-barrel" evidence="6">
    <location>
        <begin position="379"/>
        <end position="784"/>
    </location>
</feature>
<dbReference type="InterPro" id="IPR008969">
    <property type="entry name" value="CarboxyPept-like_regulatory"/>
</dbReference>
<keyword evidence="7" id="KW-0675">Receptor</keyword>
<evidence type="ECO:0000256" key="2">
    <source>
        <dbReference type="ARBA" id="ARBA00023136"/>
    </source>
</evidence>
<protein>
    <submittedName>
        <fullName evidence="7">Outer membrane receptor proteins, mostly Fe transport</fullName>
    </submittedName>
</protein>
<feature type="signal peptide" evidence="4">
    <location>
        <begin position="1"/>
        <end position="21"/>
    </location>
</feature>
<evidence type="ECO:0000313" key="8">
    <source>
        <dbReference type="Proteomes" id="UP000190888"/>
    </source>
</evidence>
<sequence>MRRIVSMAVVLLMITVTNGFAQSKSTVSGTVKDNTGKELSSVTISLLKAQDSTLVKADVSDDKGRFDITAPGNGKFLLSFALVGHEKTFSPVFDLQAGQAYNAGNIVMEPATKKLQDVTVTSRKPMIEIKADKTVFNVENSINATGSNALELLQKSPGIQVDNNENISMKGKTGVKIYIDGKMTQLNTKDLAAYLKGINSNDVEAIEMISNPSAKYDASGNAGIINIRLKKNKKFGTNGSVTAGLVQGVTPKGNGSVNLNYRDKKVNLFSNAGVNIGRYENTLDLYRIQRDSIYDQRSVNYSDNKNYSLKAGADYFMNSRSTIGALVTASYGNNEWASNSTTDVYYNPTKAFVKSLKASNSIPGDRTNLNANINYRYADTAGKEINFDADYGLFRGTGKSYQPNYYYDQSGNVLSQVINRNNTPTDIDIYTAKIDVEFPKWKGKLGYGAKMSYVKTTNTFDFFNEAGGVITKILSRSNSFDYTENVNAAYVNYQRQLSQKWSLQAGLRGEQTNSKGVLTRGDGLVQADNTVSRHYFDLFPSAALTWTLNPKHTLNLTFSRRIDRPTYQDLNPFENKLDELTYEKGNAFLRPQYTNSIELTHTFMSMINTTFGYSHVKDYATQTTDTTFNATYIQQKNLATQDILSVNIGSPLPIKKWWNGYVNLWFNYQLFKGKIGENEIRRDIPMYGAYMQQSFILGNDYTAELSGWFNGPSIWGATFKTKSQGGLDIGFQKQFMQKKATVKISATDILKTASPWRAVSDFGGLYLNGKGGWESQTVRLSFTYRFGSNQVSGARQRQTGLESESKRIK</sequence>
<comment type="subcellular location">
    <subcellularLocation>
        <location evidence="1">Cell outer membrane</location>
    </subcellularLocation>
</comment>
<evidence type="ECO:0000256" key="1">
    <source>
        <dbReference type="ARBA" id="ARBA00004442"/>
    </source>
</evidence>
<feature type="chain" id="PRO_5012617211" evidence="4">
    <location>
        <begin position="22"/>
        <end position="809"/>
    </location>
</feature>
<dbReference type="Pfam" id="PF07715">
    <property type="entry name" value="Plug"/>
    <property type="match status" value="1"/>
</dbReference>
<dbReference type="InterPro" id="IPR036942">
    <property type="entry name" value="Beta-barrel_TonB_sf"/>
</dbReference>
<dbReference type="Gene3D" id="2.170.130.10">
    <property type="entry name" value="TonB-dependent receptor, plug domain"/>
    <property type="match status" value="1"/>
</dbReference>
<evidence type="ECO:0000313" key="7">
    <source>
        <dbReference type="EMBL" id="SJZ39426.1"/>
    </source>
</evidence>
<dbReference type="PANTHER" id="PTHR40980">
    <property type="entry name" value="PLUG DOMAIN-CONTAINING PROTEIN"/>
    <property type="match status" value="1"/>
</dbReference>
<dbReference type="EMBL" id="FUWH01000001">
    <property type="protein sequence ID" value="SJZ39426.1"/>
    <property type="molecule type" value="Genomic_DNA"/>
</dbReference>
<dbReference type="GO" id="GO:0009279">
    <property type="term" value="C:cell outer membrane"/>
    <property type="evidence" value="ECO:0007669"/>
    <property type="project" value="UniProtKB-SubCell"/>
</dbReference>
<dbReference type="STRING" id="413434.SAMN04488132_101572"/>
<evidence type="ECO:0000259" key="6">
    <source>
        <dbReference type="Pfam" id="PF14905"/>
    </source>
</evidence>
<keyword evidence="3" id="KW-0998">Cell outer membrane</keyword>
<name>A0A1T4KAL7_9BACT</name>
<dbReference type="InterPro" id="IPR041700">
    <property type="entry name" value="OMP_b-brl_3"/>
</dbReference>
<evidence type="ECO:0000259" key="5">
    <source>
        <dbReference type="Pfam" id="PF07715"/>
    </source>
</evidence>
<feature type="domain" description="TonB-dependent receptor plug" evidence="5">
    <location>
        <begin position="132"/>
        <end position="223"/>
    </location>
</feature>
<proteinExistence type="predicted"/>
<dbReference type="Proteomes" id="UP000190888">
    <property type="component" value="Unassembled WGS sequence"/>
</dbReference>
<dbReference type="SUPFAM" id="SSF49464">
    <property type="entry name" value="Carboxypeptidase regulatory domain-like"/>
    <property type="match status" value="1"/>
</dbReference>
<dbReference type="SUPFAM" id="SSF56935">
    <property type="entry name" value="Porins"/>
    <property type="match status" value="1"/>
</dbReference>
<organism evidence="7 8">
    <name type="scientific">Sediminibacterium ginsengisoli</name>
    <dbReference type="NCBI Taxonomy" id="413434"/>
    <lineage>
        <taxon>Bacteria</taxon>
        <taxon>Pseudomonadati</taxon>
        <taxon>Bacteroidota</taxon>
        <taxon>Chitinophagia</taxon>
        <taxon>Chitinophagales</taxon>
        <taxon>Chitinophagaceae</taxon>
        <taxon>Sediminibacterium</taxon>
    </lineage>
</organism>
<dbReference type="RefSeq" id="WP_176112881.1">
    <property type="nucleotide sequence ID" value="NZ_FUWH01000001.1"/>
</dbReference>
<evidence type="ECO:0000256" key="4">
    <source>
        <dbReference type="SAM" id="SignalP"/>
    </source>
</evidence>
<keyword evidence="2" id="KW-0472">Membrane</keyword>
<dbReference type="PANTHER" id="PTHR40980:SF4">
    <property type="entry name" value="TONB-DEPENDENT RECEPTOR-LIKE BETA-BARREL DOMAIN-CONTAINING PROTEIN"/>
    <property type="match status" value="1"/>
</dbReference>
<dbReference type="AlphaFoldDB" id="A0A1T4KAL7"/>
<dbReference type="InterPro" id="IPR037066">
    <property type="entry name" value="Plug_dom_sf"/>
</dbReference>